<dbReference type="FunFam" id="3.40.50.300:FF:001638">
    <property type="entry name" value="NACHT and WD40 domain protein"/>
    <property type="match status" value="1"/>
</dbReference>
<dbReference type="InterPro" id="IPR029058">
    <property type="entry name" value="AB_hydrolase_fold"/>
</dbReference>
<evidence type="ECO:0000256" key="3">
    <source>
        <dbReference type="PROSITE-ProRule" id="PRU00221"/>
    </source>
</evidence>
<dbReference type="PRINTS" id="PR00320">
    <property type="entry name" value="GPROTEINBRPT"/>
</dbReference>
<comment type="caution">
    <text evidence="6">The sequence shown here is derived from an EMBL/GenBank/DDBJ whole genome shotgun (WGS) entry which is preliminary data.</text>
</comment>
<dbReference type="Proteomes" id="UP000256328">
    <property type="component" value="Unassembled WGS sequence"/>
</dbReference>
<feature type="region of interest" description="Disordered" evidence="4">
    <location>
        <begin position="1"/>
        <end position="43"/>
    </location>
</feature>
<dbReference type="SUPFAM" id="SSF52540">
    <property type="entry name" value="P-loop containing nucleoside triphosphate hydrolases"/>
    <property type="match status" value="1"/>
</dbReference>
<dbReference type="InterPro" id="IPR056884">
    <property type="entry name" value="NPHP3-like_N"/>
</dbReference>
<dbReference type="Gene3D" id="2.130.10.10">
    <property type="entry name" value="YVTN repeat-like/Quinoprotein amine dehydrogenase"/>
    <property type="match status" value="1"/>
</dbReference>
<dbReference type="SUPFAM" id="SSF50978">
    <property type="entry name" value="WD40 repeat-like"/>
    <property type="match status" value="1"/>
</dbReference>
<dbReference type="PANTHER" id="PTHR10039:SF14">
    <property type="entry name" value="NACHT DOMAIN-CONTAINING PROTEIN"/>
    <property type="match status" value="1"/>
</dbReference>
<dbReference type="InterPro" id="IPR001680">
    <property type="entry name" value="WD40_rpt"/>
</dbReference>
<dbReference type="OrthoDB" id="674604at2759"/>
<dbReference type="PROSITE" id="PS50082">
    <property type="entry name" value="WD_REPEATS_2"/>
    <property type="match status" value="4"/>
</dbReference>
<feature type="repeat" description="WD" evidence="3">
    <location>
        <begin position="986"/>
        <end position="1027"/>
    </location>
</feature>
<keyword evidence="7" id="KW-1185">Reference proteome</keyword>
<dbReference type="InterPro" id="IPR007111">
    <property type="entry name" value="NACHT_NTPase"/>
</dbReference>
<dbReference type="SMART" id="SM00320">
    <property type="entry name" value="WD40"/>
    <property type="match status" value="4"/>
</dbReference>
<dbReference type="EMBL" id="PDLN01000023">
    <property type="protein sequence ID" value="RDW57291.1"/>
    <property type="molecule type" value="Genomic_DNA"/>
</dbReference>
<dbReference type="SUPFAM" id="SSF53474">
    <property type="entry name" value="alpha/beta-Hydrolases"/>
    <property type="match status" value="1"/>
</dbReference>
<dbReference type="PANTHER" id="PTHR10039">
    <property type="entry name" value="AMELOGENIN"/>
    <property type="match status" value="1"/>
</dbReference>
<dbReference type="InterPro" id="IPR015943">
    <property type="entry name" value="WD40/YVTN_repeat-like_dom_sf"/>
</dbReference>
<dbReference type="CDD" id="cd00200">
    <property type="entry name" value="WD40"/>
    <property type="match status" value="1"/>
</dbReference>
<accession>A0A3D8Q657</accession>
<dbReference type="PROSITE" id="PS50294">
    <property type="entry name" value="WD_REPEATS_REGION"/>
    <property type="match status" value="4"/>
</dbReference>
<organism evidence="6 7">
    <name type="scientific">Coleophoma crateriformis</name>
    <dbReference type="NCBI Taxonomy" id="565419"/>
    <lineage>
        <taxon>Eukaryota</taxon>
        <taxon>Fungi</taxon>
        <taxon>Dikarya</taxon>
        <taxon>Ascomycota</taxon>
        <taxon>Pezizomycotina</taxon>
        <taxon>Leotiomycetes</taxon>
        <taxon>Helotiales</taxon>
        <taxon>Dermateaceae</taxon>
        <taxon>Coleophoma</taxon>
    </lineage>
</organism>
<dbReference type="Pfam" id="PF00400">
    <property type="entry name" value="WD40"/>
    <property type="match status" value="4"/>
</dbReference>
<feature type="repeat" description="WD" evidence="3">
    <location>
        <begin position="944"/>
        <end position="985"/>
    </location>
</feature>
<feature type="compositionally biased region" description="Low complexity" evidence="4">
    <location>
        <begin position="18"/>
        <end position="30"/>
    </location>
</feature>
<protein>
    <recommendedName>
        <fullName evidence="5">NACHT domain-containing protein</fullName>
    </recommendedName>
</protein>
<evidence type="ECO:0000256" key="2">
    <source>
        <dbReference type="ARBA" id="ARBA00022737"/>
    </source>
</evidence>
<evidence type="ECO:0000313" key="6">
    <source>
        <dbReference type="EMBL" id="RDW57291.1"/>
    </source>
</evidence>
<dbReference type="Pfam" id="PF24883">
    <property type="entry name" value="NPHP3_N"/>
    <property type="match status" value="1"/>
</dbReference>
<proteinExistence type="predicted"/>
<dbReference type="Gene3D" id="3.40.50.300">
    <property type="entry name" value="P-loop containing nucleotide triphosphate hydrolases"/>
    <property type="match status" value="1"/>
</dbReference>
<feature type="repeat" description="WD" evidence="3">
    <location>
        <begin position="1028"/>
        <end position="1069"/>
    </location>
</feature>
<evidence type="ECO:0000313" key="7">
    <source>
        <dbReference type="Proteomes" id="UP000256328"/>
    </source>
</evidence>
<dbReference type="InterPro" id="IPR036322">
    <property type="entry name" value="WD40_repeat_dom_sf"/>
</dbReference>
<sequence length="1084" mass="121232">MRKYFEARRQKPAPPTVSAADSSQAQGSSGNITSEAEHPSKAPSFPDGIKVLHNCPDATVDICFVHGLTGDREDTWTAYGQTIAWPKTLLPPKLPKARILTYGYDAYVVRKSVASSNRLIDHAANLLIDLTADRAECNLSSCPIIFVTHSLGGLVCKKAILLSRNNPEVHLRSVFDCTKGIIFMGTPHRGSWMSDWAKIPASGLGLVKSTNTSLLKVLETNDQLLESIQVEFLAMIRELGKGAKPIAVTCFFEELPLPVVGKVVSKDSATFEGYSAISVRANHSEMVRFSSAEETGFKRLLGELTRWEAEVSINNTYIMDESDRKCLQSLRLSDPNHDKARIEQTKGGLLQGSYKWILDHKDFQKWLNDERCQLLWIKGDAGKGKTMLAIGIINELNKLNSTSNSSLLSFFLCQGTDAQLRNASAVLRGLIYQLIVKNNCLISHLQAQYSLAGPRLFEGHNTFAALSSILEEILRDRRLKTTYLIVDALDECEEELPRLLDLMSKTASTLSARVKWLVTSRNRHDIETRLAQKNADVRLSLEVNADLVSHAIGFYIDDKVNQLVSIKHDQAIRDEVRNTMRHKADGTFLWVSLVFTELQQAQKYDILEILEEVPKELTPLYNRMISHIRQLKRRDSVFCRNVLSTAILAYRPLHLLELRTLAGLKNNISDIDQERIINLCGSFLTVRDKHVYLIHQSAKDYLTTNASAEIFPDGPGLIHYHMFSNSLTALSQTLRRDIYNIENPRVLVDEVKTPNPDPLALVRYSCTFWVDHLRDCDSPQKQIILLNNEDVHKFLQKHFLHWLEALSLIRKISEGILAITSLEQILNDTKPSDIYAFIYDAKRFALYSQGIIRDAPLQTYCSALIFAPELSLIRRQFADKTPQWLRRQPKVPENWSSLLQTLEGHTSIVTAVAFSPDGKLVASGSEDHTVRLWDSATGTLQRVLEGHTDNVTAVAFSPDGTLVASGSEDRTVRLWDSATGTLQRVLEGHTSIVIAVAFSPDGTLVASGSWDRTVRLWDSATGTLQRVLEGHTDNVTAVAFSPDGTLVASGSEARTVQLWDSATGKLQHRWSAFDYKLGTVKPLS</sequence>
<dbReference type="Gene3D" id="3.40.50.1820">
    <property type="entry name" value="alpha/beta hydrolase"/>
    <property type="match status" value="1"/>
</dbReference>
<keyword evidence="2" id="KW-0677">Repeat</keyword>
<evidence type="ECO:0000259" key="5">
    <source>
        <dbReference type="PROSITE" id="PS50837"/>
    </source>
</evidence>
<dbReference type="PROSITE" id="PS50837">
    <property type="entry name" value="NACHT"/>
    <property type="match status" value="1"/>
</dbReference>
<reference evidence="6 7" key="1">
    <citation type="journal article" date="2018" name="IMA Fungus">
        <title>IMA Genome-F 9: Draft genome sequence of Annulohypoxylon stygium, Aspergillus mulundensis, Berkeleyomyces basicola (syn. Thielaviopsis basicola), Ceratocystis smalleyi, two Cercospora beticola strains, Coleophoma cylindrospora, Fusarium fracticaudum, Phialophora cf. hyalina, and Morchella septimelata.</title>
        <authorList>
            <person name="Wingfield B.D."/>
            <person name="Bills G.F."/>
            <person name="Dong Y."/>
            <person name="Huang W."/>
            <person name="Nel W.J."/>
            <person name="Swalarsk-Parry B.S."/>
            <person name="Vaghefi N."/>
            <person name="Wilken P.M."/>
            <person name="An Z."/>
            <person name="de Beer Z.W."/>
            <person name="De Vos L."/>
            <person name="Chen L."/>
            <person name="Duong T.A."/>
            <person name="Gao Y."/>
            <person name="Hammerbacher A."/>
            <person name="Kikkert J.R."/>
            <person name="Li Y."/>
            <person name="Li H."/>
            <person name="Li K."/>
            <person name="Li Q."/>
            <person name="Liu X."/>
            <person name="Ma X."/>
            <person name="Naidoo K."/>
            <person name="Pethybridge S.J."/>
            <person name="Sun J."/>
            <person name="Steenkamp E.T."/>
            <person name="van der Nest M.A."/>
            <person name="van Wyk S."/>
            <person name="Wingfield M.J."/>
            <person name="Xiong C."/>
            <person name="Yue Q."/>
            <person name="Zhang X."/>
        </authorList>
    </citation>
    <scope>NUCLEOTIDE SEQUENCE [LARGE SCALE GENOMIC DNA]</scope>
    <source>
        <strain evidence="6 7">BP5796</strain>
    </source>
</reference>
<dbReference type="InterPro" id="IPR020472">
    <property type="entry name" value="WD40_PAC1"/>
</dbReference>
<keyword evidence="1 3" id="KW-0853">WD repeat</keyword>
<evidence type="ECO:0000256" key="4">
    <source>
        <dbReference type="SAM" id="MobiDB-lite"/>
    </source>
</evidence>
<dbReference type="InterPro" id="IPR027417">
    <property type="entry name" value="P-loop_NTPase"/>
</dbReference>
<gene>
    <name evidence="6" type="ORF">BP5796_12741</name>
</gene>
<name>A0A3D8Q657_9HELO</name>
<feature type="domain" description="NACHT" evidence="5">
    <location>
        <begin position="373"/>
        <end position="521"/>
    </location>
</feature>
<evidence type="ECO:0000256" key="1">
    <source>
        <dbReference type="ARBA" id="ARBA00022574"/>
    </source>
</evidence>
<dbReference type="AlphaFoldDB" id="A0A3D8Q657"/>
<feature type="repeat" description="WD" evidence="3">
    <location>
        <begin position="902"/>
        <end position="943"/>
    </location>
</feature>